<dbReference type="AlphaFoldDB" id="A0A0M3HR48"/>
<evidence type="ECO:0000313" key="1">
    <source>
        <dbReference type="Proteomes" id="UP000036681"/>
    </source>
</evidence>
<name>A0A0M3HR48_ASCLU</name>
<dbReference type="WBParaSite" id="ALUE_0000470201-mRNA-1">
    <property type="protein sequence ID" value="ALUE_0000470201-mRNA-1"/>
    <property type="gene ID" value="ALUE_0000470201"/>
</dbReference>
<organism evidence="1 2">
    <name type="scientific">Ascaris lumbricoides</name>
    <name type="common">Giant roundworm</name>
    <dbReference type="NCBI Taxonomy" id="6252"/>
    <lineage>
        <taxon>Eukaryota</taxon>
        <taxon>Metazoa</taxon>
        <taxon>Ecdysozoa</taxon>
        <taxon>Nematoda</taxon>
        <taxon>Chromadorea</taxon>
        <taxon>Rhabditida</taxon>
        <taxon>Spirurina</taxon>
        <taxon>Ascaridomorpha</taxon>
        <taxon>Ascaridoidea</taxon>
        <taxon>Ascarididae</taxon>
        <taxon>Ascaris</taxon>
    </lineage>
</organism>
<protein>
    <submittedName>
        <fullName evidence="2">Uncharacterized protein</fullName>
    </submittedName>
</protein>
<dbReference type="Proteomes" id="UP000036681">
    <property type="component" value="Unplaced"/>
</dbReference>
<sequence>MHRCNELNCQLDVHTFLTSRQQAITVSSLFHCFNGTKRKAQNFEMKTLKKFNVYTIPGAILASLANASGLSILPNRQHYRNSGHKYTRGKTRQRKAQEEGAANAFVMSPYPSFLDGSTSMMPYSRTERVDTSLVPLNK</sequence>
<proteinExistence type="predicted"/>
<keyword evidence="1" id="KW-1185">Reference proteome</keyword>
<accession>A0A0M3HR48</accession>
<evidence type="ECO:0000313" key="2">
    <source>
        <dbReference type="WBParaSite" id="ALUE_0000470201-mRNA-1"/>
    </source>
</evidence>
<reference evidence="2" key="1">
    <citation type="submission" date="2017-02" db="UniProtKB">
        <authorList>
            <consortium name="WormBaseParasite"/>
        </authorList>
    </citation>
    <scope>IDENTIFICATION</scope>
</reference>